<dbReference type="RefSeq" id="WP_284479675.1">
    <property type="nucleotide sequence ID" value="NZ_JASNJD010000002.1"/>
</dbReference>
<comment type="caution">
    <text evidence="1">The sequence shown here is derived from an EMBL/GenBank/DDBJ whole genome shotgun (WGS) entry which is preliminary data.</text>
</comment>
<keyword evidence="2" id="KW-1185">Reference proteome</keyword>
<dbReference type="InterPro" id="IPR005500">
    <property type="entry name" value="DUF309"/>
</dbReference>
<dbReference type="EMBL" id="JASNJD010000002">
    <property type="protein sequence ID" value="MDK3016862.1"/>
    <property type="molecule type" value="Genomic_DNA"/>
</dbReference>
<name>A0ABT7EWZ8_9RHOB</name>
<protein>
    <submittedName>
        <fullName evidence="1">DUF309 domain-containing protein</fullName>
    </submittedName>
</protein>
<reference evidence="1 2" key="1">
    <citation type="submission" date="2023-05" db="EMBL/GenBank/DDBJ databases">
        <title>Pseudodonghicola sp. nov.</title>
        <authorList>
            <person name="Huang J."/>
        </authorList>
    </citation>
    <scope>NUCLEOTIDE SEQUENCE [LARGE SCALE GENOMIC DNA]</scope>
    <source>
        <strain evidence="1 2">IC7</strain>
    </source>
</reference>
<sequence length="114" mass="12104">MSVADLAASAAWCGGWRFLDAGYCWEAHELFEPVWMALPQNSRARVFAQGVIQVANAGLKARMGRPAAVTRIAARAHAHLAEAGPEGAAAMGIAPGRAEALLQASRFYMHNSAQ</sequence>
<organism evidence="1 2">
    <name type="scientific">Pseudodonghicola flavimaris</name>
    <dbReference type="NCBI Taxonomy" id="3050036"/>
    <lineage>
        <taxon>Bacteria</taxon>
        <taxon>Pseudomonadati</taxon>
        <taxon>Pseudomonadota</taxon>
        <taxon>Alphaproteobacteria</taxon>
        <taxon>Rhodobacterales</taxon>
        <taxon>Paracoccaceae</taxon>
        <taxon>Pseudodonghicola</taxon>
    </lineage>
</organism>
<proteinExistence type="predicted"/>
<dbReference type="Proteomes" id="UP001243757">
    <property type="component" value="Unassembled WGS sequence"/>
</dbReference>
<evidence type="ECO:0000313" key="1">
    <source>
        <dbReference type="EMBL" id="MDK3016862.1"/>
    </source>
</evidence>
<dbReference type="Pfam" id="PF03745">
    <property type="entry name" value="DUF309"/>
    <property type="match status" value="1"/>
</dbReference>
<accession>A0ABT7EWZ8</accession>
<dbReference type="SUPFAM" id="SSF140663">
    <property type="entry name" value="TTHA0068-like"/>
    <property type="match status" value="1"/>
</dbReference>
<dbReference type="Gene3D" id="1.10.3450.10">
    <property type="entry name" value="TTHA0068-like"/>
    <property type="match status" value="1"/>
</dbReference>
<gene>
    <name evidence="1" type="ORF">QO033_04190</name>
</gene>
<dbReference type="InterPro" id="IPR023203">
    <property type="entry name" value="TTHA0068_sf"/>
</dbReference>
<evidence type="ECO:0000313" key="2">
    <source>
        <dbReference type="Proteomes" id="UP001243757"/>
    </source>
</evidence>